<dbReference type="GO" id="GO:0005783">
    <property type="term" value="C:endoplasmic reticulum"/>
    <property type="evidence" value="ECO:0007669"/>
    <property type="project" value="TreeGrafter"/>
</dbReference>
<dbReference type="GO" id="GO:0030968">
    <property type="term" value="P:endoplasmic reticulum unfolded protein response"/>
    <property type="evidence" value="ECO:0007669"/>
    <property type="project" value="TreeGrafter"/>
</dbReference>
<keyword evidence="4" id="KW-1185">Reference proteome</keyword>
<dbReference type="InterPro" id="IPR052346">
    <property type="entry name" value="O-mannosyl-transferase_TMTC"/>
</dbReference>
<comment type="caution">
    <text evidence="3">The sequence shown here is derived from an EMBL/GenBank/DDBJ whole genome shotgun (WGS) entry which is preliminary data.</text>
</comment>
<sequence>MKEQRYRERPTLTDRFMCSGKLPRILGNWYGQVINMSGIKVTTIFRISKIFEVDQSSEFVLFIRKYSDTYHRRTFIFLSNLTDIIRPQILENDSDDNLRRNIQQAVDSIYLENTFDVLSNELFDQMVLISSVNKVEFKNEVGKRFARNGMGNLSSQVVIRGDICVRLLRKRRNKSSKRAGRSGCNDSEGNEPPGWCIYATVALVAVGCYLNALGGDFVHDDIPAVVRNKDVLAQNPWTSILKDDFWGTPMHDINSHKSYRPLTTLTFREFPQDFLHFLPNIPSRFLRKTTLMINQIRKFPSFVDVWEEQETLSMIGVNENTRTT</sequence>
<accession>A0A833W0S4</accession>
<reference evidence="3" key="1">
    <citation type="submission" date="2019-11" db="EMBL/GenBank/DDBJ databases">
        <title>The nuclear and mitochondrial genomes of Frieseomelitta varia - a highly eusocial stingless bee (Meliponini) with a permanently sterile worker caste.</title>
        <authorList>
            <person name="Freitas F.C.P."/>
            <person name="Lourenco A.P."/>
            <person name="Nunes F.M.F."/>
            <person name="Paschoal A.R."/>
            <person name="Abreu F.C.P."/>
            <person name="Barbin F.O."/>
            <person name="Bataglia L."/>
            <person name="Cardoso-Junior C.A.M."/>
            <person name="Cervoni M.S."/>
            <person name="Silva S.R."/>
            <person name="Dalarmi F."/>
            <person name="Del Lama M.A."/>
            <person name="Depintor T.S."/>
            <person name="Ferreira K.M."/>
            <person name="Goria P.S."/>
            <person name="Jaskot M.C."/>
            <person name="Lago D.C."/>
            <person name="Luna-Lucena D."/>
            <person name="Moda L.M."/>
            <person name="Nascimento L."/>
            <person name="Pedrino M."/>
            <person name="Rabico F.O."/>
            <person name="Sanches F.C."/>
            <person name="Santos D.E."/>
            <person name="Santos C.G."/>
            <person name="Vieira J."/>
            <person name="Lopes T.F."/>
            <person name="Barchuk A.R."/>
            <person name="Hartfelder K."/>
            <person name="Simoes Z.L.P."/>
            <person name="Bitondi M.M.G."/>
            <person name="Pinheiro D.G."/>
        </authorList>
    </citation>
    <scope>NUCLEOTIDE SEQUENCE</scope>
    <source>
        <strain evidence="3">USP_RPSP 00005682</strain>
        <tissue evidence="3">Whole individual</tissue>
    </source>
</reference>
<dbReference type="AlphaFoldDB" id="A0A833W0S4"/>
<name>A0A833W0S4_9HYME</name>
<dbReference type="EMBL" id="WNWW01000228">
    <property type="protein sequence ID" value="KAF3428234.1"/>
    <property type="molecule type" value="Genomic_DNA"/>
</dbReference>
<keyword evidence="2" id="KW-0802">TPR repeat</keyword>
<proteinExistence type="predicted"/>
<keyword evidence="1" id="KW-0677">Repeat</keyword>
<dbReference type="PANTHER" id="PTHR44227:SF3">
    <property type="entry name" value="PROTEIN O-MANNOSYL-TRANSFERASE TMTC4"/>
    <property type="match status" value="1"/>
</dbReference>
<organism evidence="3 4">
    <name type="scientific">Frieseomelitta varia</name>
    <dbReference type="NCBI Taxonomy" id="561572"/>
    <lineage>
        <taxon>Eukaryota</taxon>
        <taxon>Metazoa</taxon>
        <taxon>Ecdysozoa</taxon>
        <taxon>Arthropoda</taxon>
        <taxon>Hexapoda</taxon>
        <taxon>Insecta</taxon>
        <taxon>Pterygota</taxon>
        <taxon>Neoptera</taxon>
        <taxon>Endopterygota</taxon>
        <taxon>Hymenoptera</taxon>
        <taxon>Apocrita</taxon>
        <taxon>Aculeata</taxon>
        <taxon>Apoidea</taxon>
        <taxon>Anthophila</taxon>
        <taxon>Apidae</taxon>
        <taxon>Frieseomelitta</taxon>
    </lineage>
</organism>
<dbReference type="PANTHER" id="PTHR44227">
    <property type="match status" value="1"/>
</dbReference>
<evidence type="ECO:0000313" key="3">
    <source>
        <dbReference type="EMBL" id="KAF3428234.1"/>
    </source>
</evidence>
<dbReference type="GO" id="GO:0000030">
    <property type="term" value="F:mannosyltransferase activity"/>
    <property type="evidence" value="ECO:0007669"/>
    <property type="project" value="TreeGrafter"/>
</dbReference>
<dbReference type="Proteomes" id="UP000655588">
    <property type="component" value="Unassembled WGS sequence"/>
</dbReference>
<gene>
    <name evidence="3" type="ORF">E2986_11746</name>
</gene>
<dbReference type="GO" id="GO:0035269">
    <property type="term" value="P:protein O-linked glycosylation via mannose"/>
    <property type="evidence" value="ECO:0007669"/>
    <property type="project" value="TreeGrafter"/>
</dbReference>
<evidence type="ECO:0000256" key="2">
    <source>
        <dbReference type="ARBA" id="ARBA00022803"/>
    </source>
</evidence>
<protein>
    <submittedName>
        <fullName evidence="3">Uncharacterized protein</fullName>
    </submittedName>
</protein>
<evidence type="ECO:0000256" key="1">
    <source>
        <dbReference type="ARBA" id="ARBA00022737"/>
    </source>
</evidence>
<evidence type="ECO:0000313" key="4">
    <source>
        <dbReference type="Proteomes" id="UP000655588"/>
    </source>
</evidence>